<comment type="caution">
    <text evidence="2">The sequence shown here is derived from an EMBL/GenBank/DDBJ whole genome shotgun (WGS) entry which is preliminary data.</text>
</comment>
<dbReference type="Proteomes" id="UP001420932">
    <property type="component" value="Unassembled WGS sequence"/>
</dbReference>
<reference evidence="2 3" key="1">
    <citation type="submission" date="2024-01" db="EMBL/GenBank/DDBJ databases">
        <title>Genome assemblies of Stephania.</title>
        <authorList>
            <person name="Yang L."/>
        </authorList>
    </citation>
    <scope>NUCLEOTIDE SEQUENCE [LARGE SCALE GENOMIC DNA]</scope>
    <source>
        <strain evidence="2">YNDBR</strain>
        <tissue evidence="2">Leaf</tissue>
    </source>
</reference>
<dbReference type="AlphaFoldDB" id="A0AAP0LH79"/>
<name>A0AAP0LH79_9MAGN</name>
<feature type="compositionally biased region" description="Gly residues" evidence="1">
    <location>
        <begin position="69"/>
        <end position="78"/>
    </location>
</feature>
<gene>
    <name evidence="2" type="ORF">Syun_001715</name>
</gene>
<feature type="compositionally biased region" description="Polar residues" evidence="1">
    <location>
        <begin position="47"/>
        <end position="67"/>
    </location>
</feature>
<evidence type="ECO:0000313" key="3">
    <source>
        <dbReference type="Proteomes" id="UP001420932"/>
    </source>
</evidence>
<protein>
    <submittedName>
        <fullName evidence="2">Uncharacterized protein</fullName>
    </submittedName>
</protein>
<evidence type="ECO:0000256" key="1">
    <source>
        <dbReference type="SAM" id="MobiDB-lite"/>
    </source>
</evidence>
<feature type="region of interest" description="Disordered" evidence="1">
    <location>
        <begin position="43"/>
        <end position="78"/>
    </location>
</feature>
<dbReference type="EMBL" id="JBBNAF010000001">
    <property type="protein sequence ID" value="KAK9169575.1"/>
    <property type="molecule type" value="Genomic_DNA"/>
</dbReference>
<proteinExistence type="predicted"/>
<sequence length="94" mass="9861">MANARAKATKEVRSADDAHSIGHEVFFEEVLADEALVEETRLVAEPQPTQESVVGDSNSVEPSLFSNSGGSGGVVGGEGKGTRSSYYIDLICTT</sequence>
<evidence type="ECO:0000313" key="2">
    <source>
        <dbReference type="EMBL" id="KAK9169575.1"/>
    </source>
</evidence>
<organism evidence="2 3">
    <name type="scientific">Stephania yunnanensis</name>
    <dbReference type="NCBI Taxonomy" id="152371"/>
    <lineage>
        <taxon>Eukaryota</taxon>
        <taxon>Viridiplantae</taxon>
        <taxon>Streptophyta</taxon>
        <taxon>Embryophyta</taxon>
        <taxon>Tracheophyta</taxon>
        <taxon>Spermatophyta</taxon>
        <taxon>Magnoliopsida</taxon>
        <taxon>Ranunculales</taxon>
        <taxon>Menispermaceae</taxon>
        <taxon>Menispermoideae</taxon>
        <taxon>Cissampelideae</taxon>
        <taxon>Stephania</taxon>
    </lineage>
</organism>
<keyword evidence="3" id="KW-1185">Reference proteome</keyword>
<accession>A0AAP0LH79</accession>